<organism evidence="2 3">
    <name type="scientific">Jiella pelagia</name>
    <dbReference type="NCBI Taxonomy" id="2986949"/>
    <lineage>
        <taxon>Bacteria</taxon>
        <taxon>Pseudomonadati</taxon>
        <taxon>Pseudomonadota</taxon>
        <taxon>Alphaproteobacteria</taxon>
        <taxon>Hyphomicrobiales</taxon>
        <taxon>Aurantimonadaceae</taxon>
        <taxon>Jiella</taxon>
    </lineage>
</organism>
<name>A0ABY7C4B1_9HYPH</name>
<feature type="domain" description="N-acetyltransferase" evidence="1">
    <location>
        <begin position="26"/>
        <end position="163"/>
    </location>
</feature>
<dbReference type="InterPro" id="IPR051908">
    <property type="entry name" value="Ribosomal_N-acetyltransferase"/>
</dbReference>
<dbReference type="RefSeq" id="WP_268882610.1">
    <property type="nucleotide sequence ID" value="NZ_CP114029.1"/>
</dbReference>
<dbReference type="InterPro" id="IPR000182">
    <property type="entry name" value="GNAT_dom"/>
</dbReference>
<dbReference type="Proteomes" id="UP001164020">
    <property type="component" value="Chromosome"/>
</dbReference>
<proteinExistence type="predicted"/>
<sequence length="221" mass="25083">MTEDISIRVPARTPERVVLEGRYARLEPLDPARHAESLFAAIDSDAGARHRWLFDHPPTDLVALRQWMEQVAASSDPLFFAVIDVATGRAGGRQSLMRIVPGHGVVEVGNILWGEGIAGTRIATEALFLTASYVFDTLGFRRFEWKCNDLNEPSKRAAQRFGFAFEGVFLQHMVVKGENRDTAWFAMIDRDWPRLKAGYETWLDPDNFDDEGQQRTKLRFS</sequence>
<dbReference type="PANTHER" id="PTHR43441">
    <property type="entry name" value="RIBOSOMAL-PROTEIN-SERINE ACETYLTRANSFERASE"/>
    <property type="match status" value="1"/>
</dbReference>
<dbReference type="SUPFAM" id="SSF55729">
    <property type="entry name" value="Acyl-CoA N-acyltransferases (Nat)"/>
    <property type="match status" value="1"/>
</dbReference>
<dbReference type="InterPro" id="IPR016181">
    <property type="entry name" value="Acyl_CoA_acyltransferase"/>
</dbReference>
<protein>
    <submittedName>
        <fullName evidence="2">GNAT family protein</fullName>
    </submittedName>
</protein>
<gene>
    <name evidence="2" type="ORF">OH818_08585</name>
</gene>
<dbReference type="EMBL" id="CP114029">
    <property type="protein sequence ID" value="WAP70155.1"/>
    <property type="molecule type" value="Genomic_DNA"/>
</dbReference>
<dbReference type="PANTHER" id="PTHR43441:SF2">
    <property type="entry name" value="FAMILY ACETYLTRANSFERASE, PUTATIVE (AFU_ORTHOLOGUE AFUA_7G00850)-RELATED"/>
    <property type="match status" value="1"/>
</dbReference>
<dbReference type="Pfam" id="PF13302">
    <property type="entry name" value="Acetyltransf_3"/>
    <property type="match status" value="1"/>
</dbReference>
<evidence type="ECO:0000313" key="2">
    <source>
        <dbReference type="EMBL" id="WAP70155.1"/>
    </source>
</evidence>
<dbReference type="Gene3D" id="3.40.630.30">
    <property type="match status" value="1"/>
</dbReference>
<reference evidence="2" key="1">
    <citation type="submission" date="2022-12" db="EMBL/GenBank/DDBJ databases">
        <title>Jiella pelagia sp. nov., isolated from phosphonate enriched culture of Northwest Pacific surface seawater.</title>
        <authorList>
            <person name="Shin D.Y."/>
            <person name="Hwang C.Y."/>
        </authorList>
    </citation>
    <scope>NUCLEOTIDE SEQUENCE</scope>
    <source>
        <strain evidence="2">HL-NP1</strain>
    </source>
</reference>
<accession>A0ABY7C4B1</accession>
<evidence type="ECO:0000313" key="3">
    <source>
        <dbReference type="Proteomes" id="UP001164020"/>
    </source>
</evidence>
<keyword evidence="3" id="KW-1185">Reference proteome</keyword>
<evidence type="ECO:0000259" key="1">
    <source>
        <dbReference type="Pfam" id="PF13302"/>
    </source>
</evidence>